<gene>
    <name evidence="1" type="ORF">AVDCRST_MAG88-4701</name>
</gene>
<dbReference type="EMBL" id="CADCWM010001221">
    <property type="protein sequence ID" value="CAA9589972.1"/>
    <property type="molecule type" value="Genomic_DNA"/>
</dbReference>
<reference evidence="1" key="1">
    <citation type="submission" date="2020-02" db="EMBL/GenBank/DDBJ databases">
        <authorList>
            <person name="Meier V. D."/>
        </authorList>
    </citation>
    <scope>NUCLEOTIDE SEQUENCE</scope>
    <source>
        <strain evidence="1">AVDCRST_MAG88</strain>
    </source>
</reference>
<sequence length="110" mass="12168">GYLQRDGECRRPVAGRRRLGRYRQALAGPDPVRLARARPVRVASAGKLREKLLCVEEVVPQARPRPGQRLRLQMLDDAADADPLVPDPVDALLAHRRGPDPPVAREQAAL</sequence>
<accession>A0A6J4VWA5</accession>
<protein>
    <submittedName>
        <fullName evidence="1">Uncharacterized protein</fullName>
    </submittedName>
</protein>
<proteinExistence type="predicted"/>
<evidence type="ECO:0000313" key="1">
    <source>
        <dbReference type="EMBL" id="CAA9589972.1"/>
    </source>
</evidence>
<name>A0A6J4VWA5_9BACT</name>
<dbReference type="AlphaFoldDB" id="A0A6J4VWA5"/>
<organism evidence="1">
    <name type="scientific">uncultured Thermomicrobiales bacterium</name>
    <dbReference type="NCBI Taxonomy" id="1645740"/>
    <lineage>
        <taxon>Bacteria</taxon>
        <taxon>Pseudomonadati</taxon>
        <taxon>Thermomicrobiota</taxon>
        <taxon>Thermomicrobia</taxon>
        <taxon>Thermomicrobiales</taxon>
        <taxon>environmental samples</taxon>
    </lineage>
</organism>
<feature type="non-terminal residue" evidence="1">
    <location>
        <position position="110"/>
    </location>
</feature>
<feature type="non-terminal residue" evidence="1">
    <location>
        <position position="1"/>
    </location>
</feature>